<gene>
    <name evidence="4" type="ORF">GCM10008066_23200</name>
</gene>
<dbReference type="GO" id="GO:0005829">
    <property type="term" value="C:cytosol"/>
    <property type="evidence" value="ECO:0007669"/>
    <property type="project" value="TreeGrafter"/>
</dbReference>
<sequence length="219" mass="23304">MPKQRKTSNSPSDPGSLPEFPDFSSSSDDRPAGLSLADHFLIAMPAMQDPVFGGTVVYLCEHNTSGALGVIINKPTDMTVENLLSRIDLKLEIAPEPSAPHDMVLYGGPVQSDRGFVLHVPQGVFSSTMAVTETVAMTTSKDILEAVARGEGPDQMLVSLGCAGWGAGQLEDEIARNGWLTVRADSTILFDLPLEKRFTAALKLLGIDPLMLSAEAGHA</sequence>
<dbReference type="RefSeq" id="WP_188381510.1">
    <property type="nucleotide sequence ID" value="NZ_BMDI01000002.1"/>
</dbReference>
<reference evidence="5" key="1">
    <citation type="journal article" date="2019" name="Int. J. Syst. Evol. Microbiol.">
        <title>The Global Catalogue of Microorganisms (GCM) 10K type strain sequencing project: providing services to taxonomists for standard genome sequencing and annotation.</title>
        <authorList>
            <consortium name="The Broad Institute Genomics Platform"/>
            <consortium name="The Broad Institute Genome Sequencing Center for Infectious Disease"/>
            <person name="Wu L."/>
            <person name="Ma J."/>
        </authorList>
    </citation>
    <scope>NUCLEOTIDE SEQUENCE [LARGE SCALE GENOMIC DNA]</scope>
    <source>
        <strain evidence="5">CCM 2767</strain>
    </source>
</reference>
<evidence type="ECO:0000256" key="1">
    <source>
        <dbReference type="ARBA" id="ARBA00009600"/>
    </source>
</evidence>
<proteinExistence type="inferred from homology"/>
<evidence type="ECO:0000256" key="2">
    <source>
        <dbReference type="HAMAP-Rule" id="MF_00758"/>
    </source>
</evidence>
<dbReference type="PANTHER" id="PTHR30327:SF1">
    <property type="entry name" value="UPF0301 PROTEIN YQGE"/>
    <property type="match status" value="1"/>
</dbReference>
<comment type="similarity">
    <text evidence="1 2">Belongs to the UPF0301 (AlgH) family.</text>
</comment>
<dbReference type="InterPro" id="IPR003774">
    <property type="entry name" value="AlgH-like"/>
</dbReference>
<dbReference type="SUPFAM" id="SSF143456">
    <property type="entry name" value="VC0467-like"/>
    <property type="match status" value="1"/>
</dbReference>
<dbReference type="HAMAP" id="MF_00758">
    <property type="entry name" value="UPF0301"/>
    <property type="match status" value="1"/>
</dbReference>
<accession>A0A8J3ASJ8</accession>
<evidence type="ECO:0000313" key="5">
    <source>
        <dbReference type="Proteomes" id="UP000642180"/>
    </source>
</evidence>
<protein>
    <recommendedName>
        <fullName evidence="2">UPF0301 protein GCM10008066_23200</fullName>
    </recommendedName>
</protein>
<dbReference type="AlphaFoldDB" id="A0A8J3ASJ8"/>
<evidence type="ECO:0000256" key="3">
    <source>
        <dbReference type="SAM" id="MobiDB-lite"/>
    </source>
</evidence>
<dbReference type="Proteomes" id="UP000642180">
    <property type="component" value="Unassembled WGS sequence"/>
</dbReference>
<dbReference type="PANTHER" id="PTHR30327">
    <property type="entry name" value="UNCHARACTERIZED PROTEIN YQGE"/>
    <property type="match status" value="1"/>
</dbReference>
<name>A0A8J3ASJ8_9BURK</name>
<organism evidence="4 5">
    <name type="scientific">Oxalicibacterium faecigallinarum</name>
    <dbReference type="NCBI Taxonomy" id="573741"/>
    <lineage>
        <taxon>Bacteria</taxon>
        <taxon>Pseudomonadati</taxon>
        <taxon>Pseudomonadota</taxon>
        <taxon>Betaproteobacteria</taxon>
        <taxon>Burkholderiales</taxon>
        <taxon>Oxalobacteraceae</taxon>
        <taxon>Oxalicibacterium</taxon>
    </lineage>
</organism>
<feature type="region of interest" description="Disordered" evidence="3">
    <location>
        <begin position="1"/>
        <end position="30"/>
    </location>
</feature>
<dbReference type="EMBL" id="BMDI01000002">
    <property type="protein sequence ID" value="GGI20272.1"/>
    <property type="molecule type" value="Genomic_DNA"/>
</dbReference>
<comment type="caution">
    <text evidence="4">The sequence shown here is derived from an EMBL/GenBank/DDBJ whole genome shotgun (WGS) entry which is preliminary data.</text>
</comment>
<keyword evidence="5" id="KW-1185">Reference proteome</keyword>
<dbReference type="Pfam" id="PF02622">
    <property type="entry name" value="DUF179"/>
    <property type="match status" value="1"/>
</dbReference>
<evidence type="ECO:0000313" key="4">
    <source>
        <dbReference type="EMBL" id="GGI20272.1"/>
    </source>
</evidence>
<dbReference type="NCBIfam" id="NF001266">
    <property type="entry name" value="PRK00228.1-1"/>
    <property type="match status" value="1"/>
</dbReference>
<dbReference type="Gene3D" id="3.40.1740.10">
    <property type="entry name" value="VC0467-like"/>
    <property type="match status" value="1"/>
</dbReference>